<dbReference type="PANTHER" id="PTHR47504">
    <property type="entry name" value="RIGHT ORIGIN-BINDING PROTEIN"/>
    <property type="match status" value="1"/>
</dbReference>
<dbReference type="InterPro" id="IPR011256">
    <property type="entry name" value="Reg_factor_effector_dom_sf"/>
</dbReference>
<evidence type="ECO:0000259" key="4">
    <source>
        <dbReference type="PROSITE" id="PS01124"/>
    </source>
</evidence>
<sequence>MSGRIKKVVLYFNKGDGYMNLLDSMNEAIQYIEKNLGEKIDYAEVAKVAGCSQWYLQRMFMSITDVSISEYIRRRRLTLAAFDLKNSDQSILEIALKYGYQSSDAFTRAFKALHLVTPSKARENGVLLKSYAPITFILSIKGVAAMNYKIQENEAMRVVGVKKWFSTIDNGQLKEIPKMWDEFPKEKMEKLKSLSVSGEVVGMCGDMYNDGFDYWIGVITDKPCPEVMCEMTIPASTWAIFEVIGPIRPLPNTMQDIWGRIFSEWLPNSGYEHAEVPELECYSNGDCMAEDYKSEIWIPIIKMP</sequence>
<protein>
    <submittedName>
        <fullName evidence="5">Transcription activator effector binding protein</fullName>
    </submittedName>
</protein>
<dbReference type="SUPFAM" id="SSF46689">
    <property type="entry name" value="Homeodomain-like"/>
    <property type="match status" value="2"/>
</dbReference>
<keyword evidence="1" id="KW-0805">Transcription regulation</keyword>
<dbReference type="GO" id="GO:0003700">
    <property type="term" value="F:DNA-binding transcription factor activity"/>
    <property type="evidence" value="ECO:0007669"/>
    <property type="project" value="InterPro"/>
</dbReference>
<dbReference type="AlphaFoldDB" id="F2JQI0"/>
<proteinExistence type="predicted"/>
<keyword evidence="6" id="KW-1185">Reference proteome</keyword>
<evidence type="ECO:0000256" key="1">
    <source>
        <dbReference type="ARBA" id="ARBA00023015"/>
    </source>
</evidence>
<reference evidence="5 6" key="1">
    <citation type="journal article" date="2011" name="J. Bacteriol.">
        <title>Complete genome sequence of the cellulose-degrading bacterium Cellulosilyticum lentocellum.</title>
        <authorList>
            <consortium name="US DOE Joint Genome Institute"/>
            <person name="Miller D.A."/>
            <person name="Suen G."/>
            <person name="Bruce D."/>
            <person name="Copeland A."/>
            <person name="Cheng J.F."/>
            <person name="Detter C."/>
            <person name="Goodwin L.A."/>
            <person name="Han C.S."/>
            <person name="Hauser L.J."/>
            <person name="Land M.L."/>
            <person name="Lapidus A."/>
            <person name="Lucas S."/>
            <person name="Meincke L."/>
            <person name="Pitluck S."/>
            <person name="Tapia R."/>
            <person name="Teshima H."/>
            <person name="Woyke T."/>
            <person name="Fox B.G."/>
            <person name="Angert E.R."/>
            <person name="Currie C.R."/>
        </authorList>
    </citation>
    <scope>NUCLEOTIDE SEQUENCE [LARGE SCALE GENOMIC DNA]</scope>
    <source>
        <strain evidence="6">ATCC 49066 / DSM 5427 / NCIMB 11756 / RHM5</strain>
    </source>
</reference>
<gene>
    <name evidence="5" type="ordered locus">Clole_3272</name>
</gene>
<dbReference type="PROSITE" id="PS01124">
    <property type="entry name" value="HTH_ARAC_FAMILY_2"/>
    <property type="match status" value="1"/>
</dbReference>
<dbReference type="GO" id="GO:0043565">
    <property type="term" value="F:sequence-specific DNA binding"/>
    <property type="evidence" value="ECO:0007669"/>
    <property type="project" value="InterPro"/>
</dbReference>
<dbReference type="InterPro" id="IPR010499">
    <property type="entry name" value="AraC_E-bd"/>
</dbReference>
<dbReference type="HOGENOM" id="CLU_000445_81_1_9"/>
<dbReference type="Gene3D" id="1.10.10.60">
    <property type="entry name" value="Homeodomain-like"/>
    <property type="match status" value="2"/>
</dbReference>
<dbReference type="InterPro" id="IPR009057">
    <property type="entry name" value="Homeodomain-like_sf"/>
</dbReference>
<dbReference type="eggNOG" id="COG3708">
    <property type="taxonomic scope" value="Bacteria"/>
</dbReference>
<evidence type="ECO:0000313" key="6">
    <source>
        <dbReference type="Proteomes" id="UP000008467"/>
    </source>
</evidence>
<dbReference type="Gene3D" id="3.20.80.10">
    <property type="entry name" value="Regulatory factor, effector binding domain"/>
    <property type="match status" value="1"/>
</dbReference>
<dbReference type="Pfam" id="PF12833">
    <property type="entry name" value="HTH_18"/>
    <property type="match status" value="1"/>
</dbReference>
<evidence type="ECO:0000256" key="2">
    <source>
        <dbReference type="ARBA" id="ARBA00023125"/>
    </source>
</evidence>
<dbReference type="SMART" id="SM00871">
    <property type="entry name" value="AraC_E_bind"/>
    <property type="match status" value="1"/>
</dbReference>
<dbReference type="KEGG" id="cle:Clole_3272"/>
<dbReference type="Proteomes" id="UP000008467">
    <property type="component" value="Chromosome"/>
</dbReference>
<dbReference type="Pfam" id="PF06445">
    <property type="entry name" value="GyrI-like"/>
    <property type="match status" value="1"/>
</dbReference>
<dbReference type="InterPro" id="IPR050959">
    <property type="entry name" value="MarA-like"/>
</dbReference>
<feature type="domain" description="HTH araC/xylS-type" evidence="4">
    <location>
        <begin position="26"/>
        <end position="124"/>
    </location>
</feature>
<organism evidence="5 6">
    <name type="scientific">Cellulosilyticum lentocellum (strain ATCC 49066 / DSM 5427 / NCIMB 11756 / RHM5)</name>
    <name type="common">Clostridium lentocellum</name>
    <dbReference type="NCBI Taxonomy" id="642492"/>
    <lineage>
        <taxon>Bacteria</taxon>
        <taxon>Bacillati</taxon>
        <taxon>Bacillota</taxon>
        <taxon>Clostridia</taxon>
        <taxon>Lachnospirales</taxon>
        <taxon>Cellulosilyticaceae</taxon>
        <taxon>Cellulosilyticum</taxon>
    </lineage>
</organism>
<evidence type="ECO:0000313" key="5">
    <source>
        <dbReference type="EMBL" id="ADZ84964.1"/>
    </source>
</evidence>
<dbReference type="SUPFAM" id="SSF55136">
    <property type="entry name" value="Probable bacterial effector-binding domain"/>
    <property type="match status" value="1"/>
</dbReference>
<dbReference type="STRING" id="642492.Clole_3272"/>
<dbReference type="EMBL" id="CP002582">
    <property type="protein sequence ID" value="ADZ84964.1"/>
    <property type="molecule type" value="Genomic_DNA"/>
</dbReference>
<dbReference type="eggNOG" id="COG2207">
    <property type="taxonomic scope" value="Bacteria"/>
</dbReference>
<dbReference type="InterPro" id="IPR029442">
    <property type="entry name" value="GyrI-like"/>
</dbReference>
<keyword evidence="2" id="KW-0238">DNA-binding</keyword>
<dbReference type="InterPro" id="IPR018060">
    <property type="entry name" value="HTH_AraC"/>
</dbReference>
<name>F2JQI0_CELLD</name>
<dbReference type="PANTHER" id="PTHR47504:SF5">
    <property type="entry name" value="RIGHT ORIGIN-BINDING PROTEIN"/>
    <property type="match status" value="1"/>
</dbReference>
<dbReference type="SMART" id="SM00342">
    <property type="entry name" value="HTH_ARAC"/>
    <property type="match status" value="1"/>
</dbReference>
<evidence type="ECO:0000256" key="3">
    <source>
        <dbReference type="ARBA" id="ARBA00023163"/>
    </source>
</evidence>
<keyword evidence="3" id="KW-0804">Transcription</keyword>
<accession>F2JQI0</accession>